<evidence type="ECO:0000256" key="1">
    <source>
        <dbReference type="SAM" id="SignalP"/>
    </source>
</evidence>
<dbReference type="AlphaFoldDB" id="A0AAN9B3A9"/>
<keyword evidence="3" id="KW-1185">Reference proteome</keyword>
<feature type="signal peptide" evidence="1">
    <location>
        <begin position="1"/>
        <end position="22"/>
    </location>
</feature>
<dbReference type="EMBL" id="JBAMIC010000013">
    <property type="protein sequence ID" value="KAK7097029.1"/>
    <property type="molecule type" value="Genomic_DNA"/>
</dbReference>
<keyword evidence="1" id="KW-0732">Signal</keyword>
<gene>
    <name evidence="2" type="ORF">V1264_004068</name>
</gene>
<reference evidence="2 3" key="1">
    <citation type="submission" date="2024-02" db="EMBL/GenBank/DDBJ databases">
        <title>Chromosome-scale genome assembly of the rough periwinkle Littorina saxatilis.</title>
        <authorList>
            <person name="De Jode A."/>
            <person name="Faria R."/>
            <person name="Formenti G."/>
            <person name="Sims Y."/>
            <person name="Smith T.P."/>
            <person name="Tracey A."/>
            <person name="Wood J.M.D."/>
            <person name="Zagrodzka Z.B."/>
            <person name="Johannesson K."/>
            <person name="Butlin R.K."/>
            <person name="Leder E.H."/>
        </authorList>
    </citation>
    <scope>NUCLEOTIDE SEQUENCE [LARGE SCALE GENOMIC DNA]</scope>
    <source>
        <strain evidence="2">Snail1</strain>
        <tissue evidence="2">Muscle</tissue>
    </source>
</reference>
<name>A0AAN9B3A9_9CAEN</name>
<sequence length="118" mass="13079">MENIVPQVMFLMLGLFSKYAVGAYCELSVDCGNPEGRSLCISKYCHHDVTCNKDNDCFFYGASDVLSKMYLPLCFVNPKVLRPEGYGICMIKELVTSYNLYNDGLIRLPGGDTAGAIQ</sequence>
<evidence type="ECO:0000313" key="3">
    <source>
        <dbReference type="Proteomes" id="UP001374579"/>
    </source>
</evidence>
<organism evidence="2 3">
    <name type="scientific">Littorina saxatilis</name>
    <dbReference type="NCBI Taxonomy" id="31220"/>
    <lineage>
        <taxon>Eukaryota</taxon>
        <taxon>Metazoa</taxon>
        <taxon>Spiralia</taxon>
        <taxon>Lophotrochozoa</taxon>
        <taxon>Mollusca</taxon>
        <taxon>Gastropoda</taxon>
        <taxon>Caenogastropoda</taxon>
        <taxon>Littorinimorpha</taxon>
        <taxon>Littorinoidea</taxon>
        <taxon>Littorinidae</taxon>
        <taxon>Littorina</taxon>
    </lineage>
</organism>
<feature type="chain" id="PRO_5042948238" evidence="1">
    <location>
        <begin position="23"/>
        <end position="118"/>
    </location>
</feature>
<protein>
    <submittedName>
        <fullName evidence="2">Uncharacterized protein</fullName>
    </submittedName>
</protein>
<proteinExistence type="predicted"/>
<comment type="caution">
    <text evidence="2">The sequence shown here is derived from an EMBL/GenBank/DDBJ whole genome shotgun (WGS) entry which is preliminary data.</text>
</comment>
<dbReference type="Proteomes" id="UP001374579">
    <property type="component" value="Unassembled WGS sequence"/>
</dbReference>
<accession>A0AAN9B3A9</accession>
<evidence type="ECO:0000313" key="2">
    <source>
        <dbReference type="EMBL" id="KAK7097029.1"/>
    </source>
</evidence>